<comment type="caution">
    <text evidence="1">The sequence shown here is derived from an EMBL/GenBank/DDBJ whole genome shotgun (WGS) entry which is preliminary data.</text>
</comment>
<proteinExistence type="predicted"/>
<organism evidence="1 2">
    <name type="scientific">Lachnoanaerobaculum saburreum</name>
    <dbReference type="NCBI Taxonomy" id="467210"/>
    <lineage>
        <taxon>Bacteria</taxon>
        <taxon>Bacillati</taxon>
        <taxon>Bacillota</taxon>
        <taxon>Clostridia</taxon>
        <taxon>Lachnospirales</taxon>
        <taxon>Lachnospiraceae</taxon>
        <taxon>Lachnoanaerobaculum</taxon>
    </lineage>
</organism>
<gene>
    <name evidence="1" type="ORF">HMPREF1866_02382</name>
</gene>
<accession>A0A133ZGH8</accession>
<protein>
    <recommendedName>
        <fullName evidence="3">Flagellar assembly protein T C-terminal domain-containing protein</fullName>
    </recommendedName>
</protein>
<evidence type="ECO:0000313" key="1">
    <source>
        <dbReference type="EMBL" id="KXB54530.1"/>
    </source>
</evidence>
<dbReference type="AlphaFoldDB" id="A0A133ZGH8"/>
<dbReference type="PATRIC" id="fig|467210.3.peg.2360"/>
<name>A0A133ZGH8_9FIRM</name>
<reference evidence="2" key="1">
    <citation type="submission" date="2016-01" db="EMBL/GenBank/DDBJ databases">
        <authorList>
            <person name="Mitreva M."/>
            <person name="Pepin K.H."/>
            <person name="Mihindukulasuriya K.A."/>
            <person name="Fulton R."/>
            <person name="Fronick C."/>
            <person name="O'Laughlin M."/>
            <person name="Miner T."/>
            <person name="Herter B."/>
            <person name="Rosa B.A."/>
            <person name="Cordes M."/>
            <person name="Tomlinson C."/>
            <person name="Wollam A."/>
            <person name="Palsikar V.B."/>
            <person name="Mardis E.R."/>
            <person name="Wilson R.K."/>
        </authorList>
    </citation>
    <scope>NUCLEOTIDE SEQUENCE [LARGE SCALE GENOMIC DNA]</scope>
    <source>
        <strain evidence="2">DNF00896</strain>
    </source>
</reference>
<dbReference type="STRING" id="467210.HMPREF1866_02382"/>
<dbReference type="RefSeq" id="WP_060931968.1">
    <property type="nucleotide sequence ID" value="NZ_KQ959842.1"/>
</dbReference>
<keyword evidence="2" id="KW-1185">Reference proteome</keyword>
<evidence type="ECO:0008006" key="3">
    <source>
        <dbReference type="Google" id="ProtNLM"/>
    </source>
</evidence>
<dbReference type="OrthoDB" id="9868946at2"/>
<dbReference type="EMBL" id="LSDA01000126">
    <property type="protein sequence ID" value="KXB54530.1"/>
    <property type="molecule type" value="Genomic_DNA"/>
</dbReference>
<sequence length="140" mass="15377">MNIEKFKEQQKLYGDAYIGNVIRILSKTRLIINAGKSVVNTGDRLCVYFPEAELNDLDGTSLGIYEHIKGKITVIDATDNYAVCESSETKTKKQSPLFAISPLVNTTVEVIAPLNIDDSSIDALKIKNKAIEVGDPVKFA</sequence>
<evidence type="ECO:0000313" key="2">
    <source>
        <dbReference type="Proteomes" id="UP000070394"/>
    </source>
</evidence>
<dbReference type="Proteomes" id="UP000070394">
    <property type="component" value="Unassembled WGS sequence"/>
</dbReference>